<feature type="domain" description="HTH araC/xylS-type" evidence="4">
    <location>
        <begin position="183"/>
        <end position="281"/>
    </location>
</feature>
<dbReference type="SMART" id="SM00342">
    <property type="entry name" value="HTH_ARAC"/>
    <property type="match status" value="1"/>
</dbReference>
<accession>A0ABY7QNI8</accession>
<name>A0ABY7QNI8_9FLAO</name>
<evidence type="ECO:0000313" key="6">
    <source>
        <dbReference type="Proteomes" id="UP001210978"/>
    </source>
</evidence>
<dbReference type="RefSeq" id="WP_271149541.1">
    <property type="nucleotide sequence ID" value="NZ_CP115859.1"/>
</dbReference>
<dbReference type="PANTHER" id="PTHR43280:SF32">
    <property type="entry name" value="TRANSCRIPTIONAL REGULATORY PROTEIN"/>
    <property type="match status" value="1"/>
</dbReference>
<dbReference type="PANTHER" id="PTHR43280">
    <property type="entry name" value="ARAC-FAMILY TRANSCRIPTIONAL REGULATOR"/>
    <property type="match status" value="1"/>
</dbReference>
<evidence type="ECO:0000256" key="2">
    <source>
        <dbReference type="ARBA" id="ARBA00023125"/>
    </source>
</evidence>
<dbReference type="SUPFAM" id="SSF51215">
    <property type="entry name" value="Regulatory protein AraC"/>
    <property type="match status" value="1"/>
</dbReference>
<dbReference type="EMBL" id="CP115859">
    <property type="protein sequence ID" value="WBV61246.1"/>
    <property type="molecule type" value="Genomic_DNA"/>
</dbReference>
<dbReference type="Pfam" id="PF12833">
    <property type="entry name" value="HTH_18"/>
    <property type="match status" value="1"/>
</dbReference>
<keyword evidence="1" id="KW-0805">Transcription regulation</keyword>
<protein>
    <submittedName>
        <fullName evidence="5">Helix-turn-helix domain-containing protein</fullName>
    </submittedName>
</protein>
<dbReference type="Gene3D" id="1.10.10.60">
    <property type="entry name" value="Homeodomain-like"/>
    <property type="match status" value="1"/>
</dbReference>
<dbReference type="Proteomes" id="UP001210978">
    <property type="component" value="Chromosome"/>
</dbReference>
<dbReference type="SUPFAM" id="SSF46689">
    <property type="entry name" value="Homeodomain-like"/>
    <property type="match status" value="1"/>
</dbReference>
<proteinExistence type="predicted"/>
<sequence>MNEFNEYPCFSFKDAQEFLSCNLDVIYLKTTGKSYQCHQPARHDYFVLMIFEKGSGINIIDHMEYKITPLQMYLYFPRQIHYWKLSKDAVVHEVLISKTQFNIFSQYLKHSFSYFKENPVLNLPLPIFNKIVTELKQIRNEQERQTKMQEIIQYRLRIISMLISREVYHKIPLKDKNYPPILDKFLDLVVLKFMTERSVDFYAKQLGISANYLTILCRKYFASTAKEVIISQLIMDIKYQLSYTEKSIKEIGMDYCIYELSTFSFFFKKHTGLSPRAYRSKYYFLSK</sequence>
<organism evidence="5 6">
    <name type="scientific">Chryseobacterium camelliae</name>
    <dbReference type="NCBI Taxonomy" id="1265445"/>
    <lineage>
        <taxon>Bacteria</taxon>
        <taxon>Pseudomonadati</taxon>
        <taxon>Bacteroidota</taxon>
        <taxon>Flavobacteriia</taxon>
        <taxon>Flavobacteriales</taxon>
        <taxon>Weeksellaceae</taxon>
        <taxon>Chryseobacterium group</taxon>
        <taxon>Chryseobacterium</taxon>
    </lineage>
</organism>
<keyword evidence="2" id="KW-0238">DNA-binding</keyword>
<dbReference type="InterPro" id="IPR018060">
    <property type="entry name" value="HTH_AraC"/>
</dbReference>
<dbReference type="InterPro" id="IPR009057">
    <property type="entry name" value="Homeodomain-like_sf"/>
</dbReference>
<dbReference type="InterPro" id="IPR037923">
    <property type="entry name" value="HTH-like"/>
</dbReference>
<reference evidence="5 6" key="1">
    <citation type="submission" date="2023-01" db="EMBL/GenBank/DDBJ databases">
        <title>Complete genome of Chryseobacterium camelliae VAN22-5A.</title>
        <authorList>
            <person name="Zong G."/>
            <person name="Cao G."/>
        </authorList>
    </citation>
    <scope>NUCLEOTIDE SEQUENCE [LARGE SCALE GENOMIC DNA]</scope>
    <source>
        <strain evidence="5 6">VAN22-5A</strain>
    </source>
</reference>
<keyword evidence="3" id="KW-0804">Transcription</keyword>
<evidence type="ECO:0000256" key="3">
    <source>
        <dbReference type="ARBA" id="ARBA00023163"/>
    </source>
</evidence>
<evidence type="ECO:0000256" key="1">
    <source>
        <dbReference type="ARBA" id="ARBA00023015"/>
    </source>
</evidence>
<evidence type="ECO:0000313" key="5">
    <source>
        <dbReference type="EMBL" id="WBV61246.1"/>
    </source>
</evidence>
<keyword evidence="6" id="KW-1185">Reference proteome</keyword>
<gene>
    <name evidence="5" type="ORF">PFY12_03780</name>
</gene>
<evidence type="ECO:0000259" key="4">
    <source>
        <dbReference type="PROSITE" id="PS01124"/>
    </source>
</evidence>
<dbReference type="PROSITE" id="PS01124">
    <property type="entry name" value="HTH_ARAC_FAMILY_2"/>
    <property type="match status" value="1"/>
</dbReference>
<dbReference type="InterPro" id="IPR003313">
    <property type="entry name" value="AraC-bd"/>
</dbReference>
<dbReference type="Pfam" id="PF02311">
    <property type="entry name" value="AraC_binding"/>
    <property type="match status" value="1"/>
</dbReference>